<dbReference type="SMART" id="SM00233">
    <property type="entry name" value="PH"/>
    <property type="match status" value="1"/>
</dbReference>
<proteinExistence type="predicted"/>
<dbReference type="PANTHER" id="PTHR16186">
    <property type="entry name" value="SIGNAL-TRANSDUCING ADAPTOR PROTEIN-RELATED"/>
    <property type="match status" value="1"/>
</dbReference>
<dbReference type="InterPro" id="IPR036860">
    <property type="entry name" value="SH2_dom_sf"/>
</dbReference>
<evidence type="ECO:0000313" key="7">
    <source>
        <dbReference type="Proteomes" id="UP001195483"/>
    </source>
</evidence>
<reference evidence="6" key="1">
    <citation type="journal article" date="2021" name="Genome Biol. Evol.">
        <title>A High-Quality Reference Genome for a Parasitic Bivalve with Doubly Uniparental Inheritance (Bivalvia: Unionida).</title>
        <authorList>
            <person name="Smith C.H."/>
        </authorList>
    </citation>
    <scope>NUCLEOTIDE SEQUENCE</scope>
    <source>
        <strain evidence="6">CHS0354</strain>
    </source>
</reference>
<dbReference type="InterPro" id="IPR000980">
    <property type="entry name" value="SH2"/>
</dbReference>
<feature type="compositionally biased region" description="Basic and acidic residues" evidence="3">
    <location>
        <begin position="594"/>
        <end position="603"/>
    </location>
</feature>
<dbReference type="SUPFAM" id="SSF50729">
    <property type="entry name" value="PH domain-like"/>
    <property type="match status" value="1"/>
</dbReference>
<dbReference type="CDD" id="cd00173">
    <property type="entry name" value="SH2"/>
    <property type="match status" value="1"/>
</dbReference>
<dbReference type="PROSITE" id="PS50001">
    <property type="entry name" value="SH2"/>
    <property type="match status" value="1"/>
</dbReference>
<evidence type="ECO:0000256" key="1">
    <source>
        <dbReference type="ARBA" id="ARBA00022999"/>
    </source>
</evidence>
<dbReference type="EMBL" id="JAEAOA010000602">
    <property type="protein sequence ID" value="KAK3604676.1"/>
    <property type="molecule type" value="Genomic_DNA"/>
</dbReference>
<feature type="domain" description="PH" evidence="5">
    <location>
        <begin position="11"/>
        <end position="112"/>
    </location>
</feature>
<evidence type="ECO:0000259" key="5">
    <source>
        <dbReference type="PROSITE" id="PS50003"/>
    </source>
</evidence>
<evidence type="ECO:0008006" key="8">
    <source>
        <dbReference type="Google" id="ProtNLM"/>
    </source>
</evidence>
<dbReference type="PROSITE" id="PS50003">
    <property type="entry name" value="PH_DOMAIN"/>
    <property type="match status" value="1"/>
</dbReference>
<protein>
    <recommendedName>
        <fullName evidence="8">PH domain-containing protein</fullName>
    </recommendedName>
</protein>
<keyword evidence="1 2" id="KW-0727">SH2 domain</keyword>
<dbReference type="InterPro" id="IPR039111">
    <property type="entry name" value="STAP1/STAP2"/>
</dbReference>
<feature type="region of interest" description="Disordered" evidence="3">
    <location>
        <begin position="642"/>
        <end position="667"/>
    </location>
</feature>
<dbReference type="Pfam" id="PF00017">
    <property type="entry name" value="SH2"/>
    <property type="match status" value="1"/>
</dbReference>
<dbReference type="Gene3D" id="3.30.505.10">
    <property type="entry name" value="SH2 domain"/>
    <property type="match status" value="1"/>
</dbReference>
<dbReference type="GO" id="GO:0035591">
    <property type="term" value="F:signaling adaptor activity"/>
    <property type="evidence" value="ECO:0007669"/>
    <property type="project" value="InterPro"/>
</dbReference>
<name>A0AAE0T6R1_9BIVA</name>
<accession>A0AAE0T6R1</accession>
<feature type="region of interest" description="Disordered" evidence="3">
    <location>
        <begin position="496"/>
        <end position="609"/>
    </location>
</feature>
<reference evidence="6" key="2">
    <citation type="journal article" date="2021" name="Genome Biol. Evol.">
        <title>Developing a high-quality reference genome for a parasitic bivalve with doubly uniparental inheritance (Bivalvia: Unionida).</title>
        <authorList>
            <person name="Smith C.H."/>
        </authorList>
    </citation>
    <scope>NUCLEOTIDE SEQUENCE</scope>
    <source>
        <strain evidence="6">CHS0354</strain>
        <tissue evidence="6">Mantle</tissue>
    </source>
</reference>
<dbReference type="InterPro" id="IPR011993">
    <property type="entry name" value="PH-like_dom_sf"/>
</dbReference>
<dbReference type="PANTHER" id="PTHR16186:SF9">
    <property type="entry name" value="SH2 DOMAIN-CONTAINING PROTEIN"/>
    <property type="match status" value="1"/>
</dbReference>
<dbReference type="Proteomes" id="UP001195483">
    <property type="component" value="Unassembled WGS sequence"/>
</dbReference>
<dbReference type="AlphaFoldDB" id="A0AAE0T6R1"/>
<feature type="region of interest" description="Disordered" evidence="3">
    <location>
        <begin position="392"/>
        <end position="473"/>
    </location>
</feature>
<dbReference type="InterPro" id="IPR001849">
    <property type="entry name" value="PH_domain"/>
</dbReference>
<evidence type="ECO:0000256" key="2">
    <source>
        <dbReference type="PROSITE-ProRule" id="PRU00191"/>
    </source>
</evidence>
<dbReference type="SUPFAM" id="SSF55550">
    <property type="entry name" value="SH2 domain"/>
    <property type="match status" value="1"/>
</dbReference>
<comment type="caution">
    <text evidence="6">The sequence shown here is derived from an EMBL/GenBank/DDBJ whole genome shotgun (WGS) entry which is preliminary data.</text>
</comment>
<organism evidence="6 7">
    <name type="scientific">Potamilus streckersoni</name>
    <dbReference type="NCBI Taxonomy" id="2493646"/>
    <lineage>
        <taxon>Eukaryota</taxon>
        <taxon>Metazoa</taxon>
        <taxon>Spiralia</taxon>
        <taxon>Lophotrochozoa</taxon>
        <taxon>Mollusca</taxon>
        <taxon>Bivalvia</taxon>
        <taxon>Autobranchia</taxon>
        <taxon>Heteroconchia</taxon>
        <taxon>Palaeoheterodonta</taxon>
        <taxon>Unionida</taxon>
        <taxon>Unionoidea</taxon>
        <taxon>Unionidae</taxon>
        <taxon>Ambleminae</taxon>
        <taxon>Lampsilini</taxon>
        <taxon>Potamilus</taxon>
    </lineage>
</organism>
<feature type="compositionally biased region" description="Polar residues" evidence="3">
    <location>
        <begin position="642"/>
        <end position="656"/>
    </location>
</feature>
<evidence type="ECO:0000259" key="4">
    <source>
        <dbReference type="PROSITE" id="PS50001"/>
    </source>
</evidence>
<feature type="compositionally biased region" description="Basic and acidic residues" evidence="3">
    <location>
        <begin position="392"/>
        <end position="402"/>
    </location>
</feature>
<keyword evidence="7" id="KW-1185">Reference proteome</keyword>
<feature type="domain" description="SH2" evidence="4">
    <location>
        <begin position="199"/>
        <end position="310"/>
    </location>
</feature>
<evidence type="ECO:0000256" key="3">
    <source>
        <dbReference type="SAM" id="MobiDB-lite"/>
    </source>
</evidence>
<feature type="region of interest" description="Disordered" evidence="3">
    <location>
        <begin position="319"/>
        <end position="344"/>
    </location>
</feature>
<gene>
    <name evidence="6" type="ORF">CHS0354_009288</name>
</gene>
<dbReference type="Gene3D" id="2.30.29.30">
    <property type="entry name" value="Pleckstrin-homology domain (PH domain)/Phosphotyrosine-binding domain (PTB)"/>
    <property type="match status" value="1"/>
</dbReference>
<evidence type="ECO:0000313" key="6">
    <source>
        <dbReference type="EMBL" id="KAK3604676.1"/>
    </source>
</evidence>
<sequence length="683" mass="76680">METVRPQLRGRKFHEGWIEHKDSQRNGWNKYWLVLKRFEKLILFIFGDEHTSPESQVGLLTLDSNTEFRVREGDARNGYKFDIYTTSRRNRFKSKMFHEREIWRAYIVGLVKGTLPDDLDLTEAQIQMIESDIDYHKMGHRESNVSMTDSGFGMDEGSGRISMFYNGSIGSGGSSTVGGGPTMTHRFYRDPRQSGTPSWFVSGCSRDFAEKILTNARKFGMGNTLLRESTTHMSTGSYVITKRVDHAGGCEFDHYEVARVAEGYKLNVENDHQPMKCLSEVMDYFIQTAGPATKLLNSNNLQTLGLDTPDYQRMIPRSQPLEKSSQSSGPIEPPAVASGYKTYSGRNTTSMRELAYRADVADELDNLNRMIDGFETPSNAYYNDPDLFTKAKEQQKEKDRAKNSISSPPPPPPCNPKDRHLSNPDVPYQPAPPIPRQMDQAVPPPPPPISSLEKLKPTTSSTSESIRKSQLLIAVSEKPPIQEELKNAVMKRAAIITDESKSQEPTVPSTVTSQRLQQTTISPQIYGQEQRLNPGKAQSQGQSKDPVGSGVETDLPHSFASIRRKFDAPKPAITDQTFKSKKATSSASSVHTPHCKDQGRRASEPVIPGRKVAPDYINMKTEIEPVDPAFLNRLNQIMLTPQRETARSSIPHQSSYPGAGNEDDWYEPIPADEVFYLNEKYNN</sequence>
<feature type="compositionally biased region" description="Polar residues" evidence="3">
    <location>
        <begin position="503"/>
        <end position="543"/>
    </location>
</feature>
<reference evidence="6" key="3">
    <citation type="submission" date="2023-05" db="EMBL/GenBank/DDBJ databases">
        <authorList>
            <person name="Smith C.H."/>
        </authorList>
    </citation>
    <scope>NUCLEOTIDE SEQUENCE</scope>
    <source>
        <strain evidence="6">CHS0354</strain>
        <tissue evidence="6">Mantle</tissue>
    </source>
</reference>